<keyword evidence="1 2" id="KW-0175">Coiled coil</keyword>
<evidence type="ECO:0000259" key="4">
    <source>
        <dbReference type="Pfam" id="PF14988"/>
    </source>
</evidence>
<evidence type="ECO:0000256" key="2">
    <source>
        <dbReference type="SAM" id="Coils"/>
    </source>
</evidence>
<feature type="region of interest" description="Disordered" evidence="3">
    <location>
        <begin position="54"/>
        <end position="153"/>
    </location>
</feature>
<feature type="compositionally biased region" description="Basic and acidic residues" evidence="3">
    <location>
        <begin position="130"/>
        <end position="139"/>
    </location>
</feature>
<dbReference type="EMBL" id="JABVXQ010000012">
    <property type="protein sequence ID" value="KAF6084282.1"/>
    <property type="molecule type" value="Genomic_DNA"/>
</dbReference>
<proteinExistence type="predicted"/>
<organism evidence="5 6">
    <name type="scientific">Phyllostomus discolor</name>
    <name type="common">pale spear-nosed bat</name>
    <dbReference type="NCBI Taxonomy" id="89673"/>
    <lineage>
        <taxon>Eukaryota</taxon>
        <taxon>Metazoa</taxon>
        <taxon>Chordata</taxon>
        <taxon>Craniata</taxon>
        <taxon>Vertebrata</taxon>
        <taxon>Euteleostomi</taxon>
        <taxon>Mammalia</taxon>
        <taxon>Eutheria</taxon>
        <taxon>Laurasiatheria</taxon>
        <taxon>Chiroptera</taxon>
        <taxon>Yangochiroptera</taxon>
        <taxon>Phyllostomidae</taxon>
        <taxon>Phyllostominae</taxon>
        <taxon>Phyllostomus</taxon>
    </lineage>
</organism>
<comment type="caution">
    <text evidence="5">The sequence shown here is derived from an EMBL/GenBank/DDBJ whole genome shotgun (WGS) entry which is preliminary data.</text>
</comment>
<feature type="domain" description="DUF4515" evidence="4">
    <location>
        <begin position="252"/>
        <end position="456"/>
    </location>
</feature>
<evidence type="ECO:0000256" key="3">
    <source>
        <dbReference type="SAM" id="MobiDB-lite"/>
    </source>
</evidence>
<name>A0A833YX45_9CHIR</name>
<dbReference type="Proteomes" id="UP000664940">
    <property type="component" value="Unassembled WGS sequence"/>
</dbReference>
<evidence type="ECO:0000256" key="1">
    <source>
        <dbReference type="ARBA" id="ARBA00023054"/>
    </source>
</evidence>
<dbReference type="InterPro" id="IPR032777">
    <property type="entry name" value="DUF4515"/>
</dbReference>
<reference evidence="5 6" key="1">
    <citation type="journal article" date="2020" name="Nature">
        <title>Six reference-quality genomes reveal evolution of bat adaptations.</title>
        <authorList>
            <person name="Jebb D."/>
            <person name="Huang Z."/>
            <person name="Pippel M."/>
            <person name="Hughes G.M."/>
            <person name="Lavrichenko K."/>
            <person name="Devanna P."/>
            <person name="Winkler S."/>
            <person name="Jermiin L.S."/>
            <person name="Skirmuntt E.C."/>
            <person name="Katzourakis A."/>
            <person name="Burkitt-Gray L."/>
            <person name="Ray D.A."/>
            <person name="Sullivan K.A.M."/>
            <person name="Roscito J.G."/>
            <person name="Kirilenko B.M."/>
            <person name="Davalos L.M."/>
            <person name="Corthals A.P."/>
            <person name="Power M.L."/>
            <person name="Jones G."/>
            <person name="Ransome R.D."/>
            <person name="Dechmann D.K.N."/>
            <person name="Locatelli A.G."/>
            <person name="Puechmaille S.J."/>
            <person name="Fedrigo O."/>
            <person name="Jarvis E.D."/>
            <person name="Hiller M."/>
            <person name="Vernes S.C."/>
            <person name="Myers E.W."/>
            <person name="Teeling E.C."/>
        </authorList>
    </citation>
    <scope>NUCLEOTIDE SEQUENCE [LARGE SCALE GENOMIC DNA]</scope>
    <source>
        <strain evidence="5">Bat1K_MPI-CBG_1</strain>
    </source>
</reference>
<dbReference type="PANTHER" id="PTHR14845">
    <property type="entry name" value="COILED-COIL DOMAIN-CONTAINING 166"/>
    <property type="match status" value="1"/>
</dbReference>
<protein>
    <recommendedName>
        <fullName evidence="4">DUF4515 domain-containing protein</fullName>
    </recommendedName>
</protein>
<feature type="compositionally biased region" description="Low complexity" evidence="3">
    <location>
        <begin position="61"/>
        <end position="74"/>
    </location>
</feature>
<gene>
    <name evidence="5" type="ORF">HJG60_008559</name>
</gene>
<sequence>MEWSPRQWERGCRWPGEGELSVVGKALQAQEPRPAGPPSSRSALGCYLHLRKKSACGTQGAGSSAAGNRSAGAAVPRTPEPPATAGPSATELAERRPEAPSTTAVQLQGPEDGGVPPKPSPARTRRRRGDPRAEPRPDKSQTFSSRGSIPRELQVSENTSWASVALSDLREEGLEPGRRFAAYSSVAFTPYLSLISAFLRPEKRTKAAVRLMEKTVEAMKLDKQVKEAQMQQNVVLEETRQLLREKLHVEADTKFMLDHLTNKTEEYRREMSKLWDKYARESEDLQQRREDLASKYARLTSELQRQLFEKEKKEFDLKRQLRAVRDIALVKEKQDREIQTLQEELKKPRGETKAKAYADYIEEKAVLEKQLRQPDAGLLAEGKIKRKEPKSKAQALQAVAERLALGCCQDLHTENQCLQEALMRQARLCREAQATRSRLQSWKQQLQQEQWYTECLIRGRQRLRQGAPKTTRAPSPGTQ</sequence>
<accession>A0A833YX45</accession>
<evidence type="ECO:0000313" key="6">
    <source>
        <dbReference type="Proteomes" id="UP000664940"/>
    </source>
</evidence>
<feature type="coiled-coil region" evidence="2">
    <location>
        <begin position="282"/>
        <end position="344"/>
    </location>
</feature>
<dbReference type="AlphaFoldDB" id="A0A833YX45"/>
<evidence type="ECO:0000313" key="5">
    <source>
        <dbReference type="EMBL" id="KAF6084282.1"/>
    </source>
</evidence>
<feature type="coiled-coil region" evidence="2">
    <location>
        <begin position="211"/>
        <end position="246"/>
    </location>
</feature>
<dbReference type="Pfam" id="PF14988">
    <property type="entry name" value="DUF4515"/>
    <property type="match status" value="1"/>
</dbReference>
<dbReference type="PANTHER" id="PTHR14845:SF3">
    <property type="entry name" value="COILED-COIL DOMAIN CONTAINING 121, RETROGENE 1"/>
    <property type="match status" value="1"/>
</dbReference>